<dbReference type="Proteomes" id="UP001320159">
    <property type="component" value="Unassembled WGS sequence"/>
</dbReference>
<organism evidence="2 3">
    <name type="scientific">Methanooceanicella nereidis</name>
    <dbReference type="NCBI Taxonomy" id="2052831"/>
    <lineage>
        <taxon>Archaea</taxon>
        <taxon>Methanobacteriati</taxon>
        <taxon>Methanobacteriota</taxon>
        <taxon>Stenosarchaea group</taxon>
        <taxon>Methanomicrobia</taxon>
        <taxon>Methanocellales</taxon>
        <taxon>Methanocellaceae</taxon>
        <taxon>Methanooceanicella</taxon>
    </lineage>
</organism>
<dbReference type="RefSeq" id="WP_230742138.1">
    <property type="nucleotide sequence ID" value="NZ_PGCK01000007.1"/>
</dbReference>
<accession>A0AAP2W7Q3</accession>
<evidence type="ECO:0000313" key="2">
    <source>
        <dbReference type="EMBL" id="MCD1295286.1"/>
    </source>
</evidence>
<reference evidence="2 3" key="1">
    <citation type="submission" date="2017-11" db="EMBL/GenBank/DDBJ databases">
        <title>Isolation and Characterization of Family Methanocellaceae Species from Potential Methane Hydrate Area Offshore Southwestern Taiwan.</title>
        <authorList>
            <person name="Zhang W.-L."/>
            <person name="Chen W.-C."/>
            <person name="Lai M.-C."/>
            <person name="Chen S.-C."/>
        </authorList>
    </citation>
    <scope>NUCLEOTIDE SEQUENCE [LARGE SCALE GENOMIC DNA]</scope>
    <source>
        <strain evidence="2 3">CWC-04</strain>
    </source>
</reference>
<name>A0AAP2W7Q3_9EURY</name>
<protein>
    <submittedName>
        <fullName evidence="2">Uncharacterized protein</fullName>
    </submittedName>
</protein>
<proteinExistence type="predicted"/>
<dbReference type="EMBL" id="PGCK01000007">
    <property type="protein sequence ID" value="MCD1295286.1"/>
    <property type="molecule type" value="Genomic_DNA"/>
</dbReference>
<gene>
    <name evidence="2" type="ORF">CUJ83_09770</name>
</gene>
<evidence type="ECO:0000256" key="1">
    <source>
        <dbReference type="SAM" id="MobiDB-lite"/>
    </source>
</evidence>
<dbReference type="AlphaFoldDB" id="A0AAP2W7Q3"/>
<evidence type="ECO:0000313" key="3">
    <source>
        <dbReference type="Proteomes" id="UP001320159"/>
    </source>
</evidence>
<comment type="caution">
    <text evidence="2">The sequence shown here is derived from an EMBL/GenBank/DDBJ whole genome shotgun (WGS) entry which is preliminary data.</text>
</comment>
<sequence>MFDLFSRSKNSDKREPVNGGVADTQLIETEDSFSLYEGTDFKRKVYALRSAIIEAINKLDKRMSIDNAKNLSDLTAKAIYYKDLRAITLIDVVLSEIKKVMDDKMASLKEPEDPFEDMEMTGNYMRSCMALVPVNSMLCTIKEILKSAIQEADNDISHRVNDIQRFVKDYENSVS</sequence>
<keyword evidence="3" id="KW-1185">Reference proteome</keyword>
<feature type="region of interest" description="Disordered" evidence="1">
    <location>
        <begin position="1"/>
        <end position="21"/>
    </location>
</feature>